<evidence type="ECO:0000256" key="1">
    <source>
        <dbReference type="ARBA" id="ARBA00023242"/>
    </source>
</evidence>
<dbReference type="Gene3D" id="4.10.1240.50">
    <property type="match status" value="1"/>
</dbReference>
<evidence type="ECO:0008006" key="8">
    <source>
        <dbReference type="Google" id="ProtNLM"/>
    </source>
</evidence>
<feature type="region of interest" description="Disordered" evidence="2">
    <location>
        <begin position="29"/>
        <end position="49"/>
    </location>
</feature>
<feature type="compositionally biased region" description="Basic and acidic residues" evidence="2">
    <location>
        <begin position="29"/>
        <end position="40"/>
    </location>
</feature>
<evidence type="ECO:0000313" key="6">
    <source>
        <dbReference type="EMBL" id="KAG5189963.1"/>
    </source>
</evidence>
<protein>
    <recommendedName>
        <fullName evidence="8">WW domain-containing protein</fullName>
    </recommendedName>
</protein>
<keyword evidence="7" id="KW-1185">Reference proteome</keyword>
<proteinExistence type="predicted"/>
<dbReference type="InterPro" id="IPR045122">
    <property type="entry name" value="Csc1-like"/>
</dbReference>
<organism evidence="6 7">
    <name type="scientific">Tribonema minus</name>
    <dbReference type="NCBI Taxonomy" id="303371"/>
    <lineage>
        <taxon>Eukaryota</taxon>
        <taxon>Sar</taxon>
        <taxon>Stramenopiles</taxon>
        <taxon>Ochrophyta</taxon>
        <taxon>PX clade</taxon>
        <taxon>Xanthophyceae</taxon>
        <taxon>Tribonematales</taxon>
        <taxon>Tribonemataceae</taxon>
        <taxon>Tribonema</taxon>
    </lineage>
</organism>
<dbReference type="PANTHER" id="PTHR13018">
    <property type="entry name" value="PROBABLE MEMBRANE PROTEIN DUF221-RELATED"/>
    <property type="match status" value="1"/>
</dbReference>
<dbReference type="PANTHER" id="PTHR13018:SF135">
    <property type="entry name" value="CSC1_OSCA1-LIKE 7TM REGION DOMAIN-CONTAINING PROTEIN"/>
    <property type="match status" value="1"/>
</dbReference>
<feature type="transmembrane region" description="Helical" evidence="3">
    <location>
        <begin position="436"/>
        <end position="456"/>
    </location>
</feature>
<dbReference type="SUPFAM" id="SSF51045">
    <property type="entry name" value="WW domain"/>
    <property type="match status" value="1"/>
</dbReference>
<evidence type="ECO:0000259" key="5">
    <source>
        <dbReference type="PROSITE" id="PS51156"/>
    </source>
</evidence>
<keyword evidence="3" id="KW-0812">Transmembrane</keyword>
<feature type="transmembrane region" description="Helical" evidence="3">
    <location>
        <begin position="967"/>
        <end position="988"/>
    </location>
</feature>
<dbReference type="Gene3D" id="2.20.70.10">
    <property type="match status" value="1"/>
</dbReference>
<evidence type="ECO:0000256" key="3">
    <source>
        <dbReference type="SAM" id="Phobius"/>
    </source>
</evidence>
<feature type="transmembrane region" description="Helical" evidence="3">
    <location>
        <begin position="743"/>
        <end position="760"/>
    </location>
</feature>
<feature type="domain" description="WW" evidence="4">
    <location>
        <begin position="1267"/>
        <end position="1300"/>
    </location>
</feature>
<accession>A0A835ZJ83</accession>
<dbReference type="PROSITE" id="PS01159">
    <property type="entry name" value="WW_DOMAIN_1"/>
    <property type="match status" value="1"/>
</dbReference>
<dbReference type="EMBL" id="JAFCMP010000041">
    <property type="protein sequence ID" value="KAG5189963.1"/>
    <property type="molecule type" value="Genomic_DNA"/>
</dbReference>
<evidence type="ECO:0000259" key="4">
    <source>
        <dbReference type="PROSITE" id="PS50020"/>
    </source>
</evidence>
<dbReference type="GO" id="GO:0005886">
    <property type="term" value="C:plasma membrane"/>
    <property type="evidence" value="ECO:0007669"/>
    <property type="project" value="TreeGrafter"/>
</dbReference>
<dbReference type="InterPro" id="IPR001202">
    <property type="entry name" value="WW_dom"/>
</dbReference>
<feature type="transmembrane region" description="Helical" evidence="3">
    <location>
        <begin position="491"/>
        <end position="508"/>
    </location>
</feature>
<gene>
    <name evidence="6" type="ORF">JKP88DRAFT_300065</name>
</gene>
<feature type="transmembrane region" description="Helical" evidence="3">
    <location>
        <begin position="861"/>
        <end position="885"/>
    </location>
</feature>
<dbReference type="GO" id="GO:0005227">
    <property type="term" value="F:calcium-activated cation channel activity"/>
    <property type="evidence" value="ECO:0007669"/>
    <property type="project" value="InterPro"/>
</dbReference>
<feature type="domain" description="ELM2" evidence="5">
    <location>
        <begin position="10"/>
        <end position="154"/>
    </location>
</feature>
<feature type="region of interest" description="Disordered" evidence="2">
    <location>
        <begin position="1300"/>
        <end position="1336"/>
    </location>
</feature>
<reference evidence="6" key="1">
    <citation type="submission" date="2021-02" db="EMBL/GenBank/DDBJ databases">
        <title>First Annotated Genome of the Yellow-green Alga Tribonema minus.</title>
        <authorList>
            <person name="Mahan K.M."/>
        </authorList>
    </citation>
    <scope>NUCLEOTIDE SEQUENCE</scope>
    <source>
        <strain evidence="6">UTEX B ZZ1240</strain>
    </source>
</reference>
<feature type="transmembrane region" description="Helical" evidence="3">
    <location>
        <begin position="910"/>
        <end position="930"/>
    </location>
</feature>
<name>A0A835ZJ83_9STRA</name>
<keyword evidence="1" id="KW-0539">Nucleus</keyword>
<feature type="transmembrane region" description="Helical" evidence="3">
    <location>
        <begin position="717"/>
        <end position="737"/>
    </location>
</feature>
<keyword evidence="3" id="KW-1133">Transmembrane helix</keyword>
<evidence type="ECO:0000313" key="7">
    <source>
        <dbReference type="Proteomes" id="UP000664859"/>
    </source>
</evidence>
<comment type="caution">
    <text evidence="6">The sequence shown here is derived from an EMBL/GenBank/DDBJ whole genome shotgun (WGS) entry which is preliminary data.</text>
</comment>
<keyword evidence="3" id="KW-0472">Membrane</keyword>
<evidence type="ECO:0000256" key="2">
    <source>
        <dbReference type="SAM" id="MobiDB-lite"/>
    </source>
</evidence>
<dbReference type="SMART" id="SM01189">
    <property type="entry name" value="ELM2"/>
    <property type="match status" value="1"/>
</dbReference>
<dbReference type="OrthoDB" id="197892at2759"/>
<feature type="compositionally biased region" description="Low complexity" evidence="2">
    <location>
        <begin position="1300"/>
        <end position="1335"/>
    </location>
</feature>
<sequence length="1372" mass="150893">MSQAVRRGLDIIGVGPQYQADIPQLLEPERTGDESCDRGRGAPVWGGSGGLSTEQLEQYLGAARAAEVLQEDMIVKFNTCHQTFGRVLRTDDPAAAGPAPPDPHRLISVEVEELQLAVPRSHVIGHFCEETALAALQSEGGSARRALARLSGVDGKPALSRWPAAAVAGLPALQRAACKRTTAAAAAWRGWAGDRAATDVVGSAGDLHISWLRRAGPALLGQPTRNGRDVVELALQCPPPDSPRVVDAVAEVQAAAGAGGRDGGQRRRREAEAMSSTAAQLRLLRALMVCLPKEQYRRFGMLLQDIADGQYEETAAAPALLQALKPRADLQRLLQSQLLTPVQAPASAAAADAPAAAATVPGSAILAARRNEDRLSHTYCCGFRRGSRRQKTGYRLARPGETAADGRPAQLYHPWRDGVMVLDEFGVGLSLYFKQLLLVALILAACVLIYSPTIWWNVTFVNEDNEPHPDFLLRGTSVGADQASLSMKYNAAPDFAVVLLLVACLGVAKKMQDKAAEAIDEAQQTPQDYTVCIEHPPPHVIDPDVYYEQFKKYGDIVFITVCLDNGALMEKVTRKHVLEQRLRASDMSSRVVARETGVLDKGQKDLKWWQRQLQKVGLYETRESLEAKLTKTRSELKGMAQRPYVPVRVYITYDKEQYQRRCLAGVTPAGALNGWRASTDDTVIGGKKVHVREAEEPSEVAWSNLHYPITYKAVRMAISLSISAGILAASFAVINTIYGRKNVATAIFISVVNALLPVLMKGSMMVKLVIARSINSAILLFIASPFDETLAITTLDQVMNILLVDAFVAPVLRVLNPYDLFLRVVIAPRMMTQASMNRYFLGAEWNLAERYTDMLKTMFLGIFYSAVLPTGLIVVVISLTISYWVDKYCLFRLWRRPPALDGSLAAHSRLYMFLSIWAHVMITRVFWANWPFTINEAGKSSEATCGFIFCHAEQIGWTSDQALMVTIYSWFGLCLFLSGTLLSLFFYLRYYTLRIGLCGMKIRHDHSGRGNARMVSFRDVPGIDCYVPQVKSMWLVEPLFGLDLAQLPVNAQRFLPVRRGGTYSAQELSMDTADNFPGLAAPARAHLFSTVKYYPAVNERLVKPDRERLSLMSQKQILILTYYPAVNERLVKPDRQRLSLISHARQQRPGHLSGKGLSMEAHSMKDGFFAEMLGGADDAALSDIDEEEPPELGSGRPVPPETRQALKDMYPGPVPILRTTPAPHRVNMGYLVEVSSKNVVVEESYRAQHAPPPHTRVPRTASGLQEVALPDGWSRRNAANGRVFYANDVHCYTQWDMPTQAAAAAPPQKRGSSSSSGSSSAQSQQQRPPQPAAASEELYTEGVHYDAMVDAAGRVYYENHVVSGEIVVCSEA</sequence>
<dbReference type="Proteomes" id="UP000664859">
    <property type="component" value="Unassembled WGS sequence"/>
</dbReference>
<dbReference type="PROSITE" id="PS51156">
    <property type="entry name" value="ELM2"/>
    <property type="match status" value="1"/>
</dbReference>
<feature type="transmembrane region" description="Helical" evidence="3">
    <location>
        <begin position="769"/>
        <end position="786"/>
    </location>
</feature>
<dbReference type="InterPro" id="IPR036020">
    <property type="entry name" value="WW_dom_sf"/>
</dbReference>
<dbReference type="PROSITE" id="PS50020">
    <property type="entry name" value="WW_DOMAIN_2"/>
    <property type="match status" value="1"/>
</dbReference>
<dbReference type="InterPro" id="IPR000949">
    <property type="entry name" value="ELM2_dom"/>
</dbReference>
<dbReference type="Pfam" id="PF01448">
    <property type="entry name" value="ELM2"/>
    <property type="match status" value="1"/>
</dbReference>